<keyword evidence="4" id="KW-0808">Transferase</keyword>
<evidence type="ECO:0000313" key="7">
    <source>
        <dbReference type="EMBL" id="BCA96033.1"/>
    </source>
</evidence>
<gene>
    <name evidence="7" type="primary">fixL</name>
    <name evidence="7" type="ORF">TUM19329_23940</name>
</gene>
<keyword evidence="8" id="KW-1185">Reference proteome</keyword>
<proteinExistence type="predicted"/>
<dbReference type="AlphaFoldDB" id="A0A6F8T741"/>
<feature type="domain" description="PAS" evidence="6">
    <location>
        <begin position="78"/>
        <end position="135"/>
    </location>
</feature>
<reference evidence="7" key="1">
    <citation type="journal article" date="2020" name="Microbiol. Resour. Announc.">
        <title>Complete Genome Sequence of Novel Psychrotolerant Legionella Strain TUM19329, Isolated from Antarctic Lake Sediment.</title>
        <authorList>
            <person name="Shimada S."/>
            <person name="Nakai R."/>
            <person name="Aoki K."/>
            <person name="Shimoeda N."/>
            <person name="Ohno G."/>
            <person name="Miyazaki Y."/>
            <person name="Kudoh S."/>
            <person name="Imura S."/>
            <person name="Watanabe K."/>
            <person name="Ishii Y."/>
            <person name="Tateda K."/>
        </authorList>
    </citation>
    <scope>NUCLEOTIDE SEQUENCE [LARGE SCALE GENOMIC DNA]</scope>
    <source>
        <strain evidence="7">TUM19329</strain>
    </source>
</reference>
<organism evidence="7 8">
    <name type="scientific">Legionella antarctica</name>
    <dbReference type="NCBI Taxonomy" id="2708020"/>
    <lineage>
        <taxon>Bacteria</taxon>
        <taxon>Pseudomonadati</taxon>
        <taxon>Pseudomonadota</taxon>
        <taxon>Gammaproteobacteria</taxon>
        <taxon>Legionellales</taxon>
        <taxon>Legionellaceae</taxon>
        <taxon>Legionella</taxon>
    </lineage>
</organism>
<evidence type="ECO:0000256" key="4">
    <source>
        <dbReference type="ARBA" id="ARBA00022679"/>
    </source>
</evidence>
<dbReference type="Gene3D" id="3.30.450.20">
    <property type="entry name" value="PAS domain"/>
    <property type="match status" value="1"/>
</dbReference>
<dbReference type="Proteomes" id="UP000502894">
    <property type="component" value="Chromosome"/>
</dbReference>
<comment type="catalytic activity">
    <reaction evidence="1">
        <text>ATP + protein L-histidine = ADP + protein N-phospho-L-histidine.</text>
        <dbReference type="EC" id="2.7.13.3"/>
    </reaction>
</comment>
<dbReference type="Gene3D" id="3.30.565.10">
    <property type="entry name" value="Histidine kinase-like ATPase, C-terminal domain"/>
    <property type="match status" value="1"/>
</dbReference>
<dbReference type="GO" id="GO:0004673">
    <property type="term" value="F:protein histidine kinase activity"/>
    <property type="evidence" value="ECO:0007669"/>
    <property type="project" value="UniProtKB-EC"/>
</dbReference>
<dbReference type="InterPro" id="IPR036890">
    <property type="entry name" value="HATPase_C_sf"/>
</dbReference>
<dbReference type="InterPro" id="IPR013655">
    <property type="entry name" value="PAS_fold_3"/>
</dbReference>
<evidence type="ECO:0000256" key="5">
    <source>
        <dbReference type="ARBA" id="ARBA00022777"/>
    </source>
</evidence>
<dbReference type="EC" id="2.7.13.3" evidence="2"/>
<accession>A0A6F8T741</accession>
<dbReference type="PANTHER" id="PTHR43304">
    <property type="entry name" value="PHYTOCHROME-LIKE PROTEIN CPH1"/>
    <property type="match status" value="1"/>
</dbReference>
<dbReference type="CDD" id="cd00130">
    <property type="entry name" value="PAS"/>
    <property type="match status" value="1"/>
</dbReference>
<dbReference type="SUPFAM" id="SSF55874">
    <property type="entry name" value="ATPase domain of HSP90 chaperone/DNA topoisomerase II/histidine kinase"/>
    <property type="match status" value="1"/>
</dbReference>
<dbReference type="EMBL" id="AP022839">
    <property type="protein sequence ID" value="BCA96033.1"/>
    <property type="molecule type" value="Genomic_DNA"/>
</dbReference>
<name>A0A6F8T741_9GAMM</name>
<evidence type="ECO:0000256" key="3">
    <source>
        <dbReference type="ARBA" id="ARBA00022553"/>
    </source>
</evidence>
<keyword evidence="3" id="KW-0597">Phosphoprotein</keyword>
<dbReference type="RefSeq" id="WP_173237470.1">
    <property type="nucleotide sequence ID" value="NZ_AP022839.1"/>
</dbReference>
<keyword evidence="5 7" id="KW-0418">Kinase</keyword>
<evidence type="ECO:0000256" key="1">
    <source>
        <dbReference type="ARBA" id="ARBA00000085"/>
    </source>
</evidence>
<sequence length="420" mass="48718">MDIHKLLKRQLEKCNIVVDKKPENDEAWQKFLARVNQTYTDADQDRYMQDRAIEISSREMRYLNQKLENAQHIAGLGYWSYDGKSDRVIWSNELFIMMGLNPNDYPPNVNEFMELVYEQDRYALQQKLKNALENGINYECELRVRNTDGTYRWYKTIGICLEQEQQLEGIFIDIQKNKIAEEKIKDLNQKIFSTARRAGMAEVATNILHNIGNILNSSNTSISLLKSSFCQNYMKKLFKIIEMMSQHKEDMGYFLINDPKGQLIPEYLVVLSKKILEEHQSNIVEVDSLINDLKHISEIVTMQNPVSGSSSINEQVYLPELIEIVLSMSFSVSERELIEVIKEFNQCPLIFNDKSKLIQILVNLLQNAKEAVLLNTTHAIKKIRIVTHKINSNSIQIKIIDNGVGINDMGPHVWNKIKEK</sequence>
<protein>
    <recommendedName>
        <fullName evidence="2">histidine kinase</fullName>
        <ecNumber evidence="2">2.7.13.3</ecNumber>
    </recommendedName>
</protein>
<dbReference type="KEGG" id="lant:TUM19329_23940"/>
<dbReference type="InterPro" id="IPR052162">
    <property type="entry name" value="Sensor_kinase/Photoreceptor"/>
</dbReference>
<evidence type="ECO:0000259" key="6">
    <source>
        <dbReference type="PROSITE" id="PS50112"/>
    </source>
</evidence>
<dbReference type="SUPFAM" id="SSF55785">
    <property type="entry name" value="PYP-like sensor domain (PAS domain)"/>
    <property type="match status" value="1"/>
</dbReference>
<dbReference type="PROSITE" id="PS50112">
    <property type="entry name" value="PAS"/>
    <property type="match status" value="1"/>
</dbReference>
<dbReference type="Pfam" id="PF08447">
    <property type="entry name" value="PAS_3"/>
    <property type="match status" value="1"/>
</dbReference>
<evidence type="ECO:0000256" key="2">
    <source>
        <dbReference type="ARBA" id="ARBA00012438"/>
    </source>
</evidence>
<dbReference type="InterPro" id="IPR035965">
    <property type="entry name" value="PAS-like_dom_sf"/>
</dbReference>
<dbReference type="InterPro" id="IPR000014">
    <property type="entry name" value="PAS"/>
</dbReference>
<evidence type="ECO:0000313" key="8">
    <source>
        <dbReference type="Proteomes" id="UP000502894"/>
    </source>
</evidence>
<dbReference type="PANTHER" id="PTHR43304:SF1">
    <property type="entry name" value="PAC DOMAIN-CONTAINING PROTEIN"/>
    <property type="match status" value="1"/>
</dbReference>